<gene>
    <name evidence="3" type="ORF">PECUL_23A058054</name>
</gene>
<dbReference type="AlphaFoldDB" id="A0AAD1T371"/>
<dbReference type="GO" id="GO:0016020">
    <property type="term" value="C:membrane"/>
    <property type="evidence" value="ECO:0007669"/>
    <property type="project" value="TreeGrafter"/>
</dbReference>
<proteinExistence type="predicted"/>
<dbReference type="Pfam" id="PF18577">
    <property type="entry name" value="ASTN_2_hairpin"/>
    <property type="match status" value="1"/>
</dbReference>
<dbReference type="GO" id="GO:0007158">
    <property type="term" value="P:neuron cell-cell adhesion"/>
    <property type="evidence" value="ECO:0007669"/>
    <property type="project" value="TreeGrafter"/>
</dbReference>
<protein>
    <recommendedName>
        <fullName evidence="5">Astrotactin-2</fullName>
    </recommendedName>
</protein>
<sequence length="213" mass="24050">MVPLLAPSLSPPAAAALPWPSTTYASYGPPWASISAMLLKFTLFAVDTHGRHSAHNSVTLRTACPLVDDSKAEEIADRIYTFYNGYTSGKEQQMAYNTLMEVSASMLLRVQHHYNSLYEKFGDFVWRSEDELGPRKAHLVLRRLEKVSSHCSGLLRSTHIQRRIDSMPYLMCHSEILQTSEIISYSILMNNKVTCEEKIVSMPRNMYGDSKGQ</sequence>
<dbReference type="Pfam" id="PF18411">
    <property type="entry name" value="Annexin_2"/>
    <property type="match status" value="1"/>
</dbReference>
<reference evidence="3" key="1">
    <citation type="submission" date="2022-03" db="EMBL/GenBank/DDBJ databases">
        <authorList>
            <person name="Alioto T."/>
            <person name="Alioto T."/>
            <person name="Gomez Garrido J."/>
        </authorList>
    </citation>
    <scope>NUCLEOTIDE SEQUENCE</scope>
</reference>
<dbReference type="InterPro" id="IPR040685">
    <property type="entry name" value="Annexin-like"/>
</dbReference>
<name>A0AAD1T371_PELCU</name>
<dbReference type="PANTHER" id="PTHR16592">
    <property type="entry name" value="ASTROTACTIN-1-LIKE"/>
    <property type="match status" value="1"/>
</dbReference>
<dbReference type="GO" id="GO:0043533">
    <property type="term" value="F:inositol 1,3,4,5 tetrakisphosphate binding"/>
    <property type="evidence" value="ECO:0007669"/>
    <property type="project" value="TreeGrafter"/>
</dbReference>
<evidence type="ECO:0000313" key="4">
    <source>
        <dbReference type="Proteomes" id="UP001295444"/>
    </source>
</evidence>
<evidence type="ECO:0008006" key="5">
    <source>
        <dbReference type="Google" id="ProtNLM"/>
    </source>
</evidence>
<evidence type="ECO:0000259" key="1">
    <source>
        <dbReference type="Pfam" id="PF18411"/>
    </source>
</evidence>
<dbReference type="GO" id="GO:0005768">
    <property type="term" value="C:endosome"/>
    <property type="evidence" value="ECO:0007669"/>
    <property type="project" value="TreeGrafter"/>
</dbReference>
<dbReference type="InterPro" id="IPR040510">
    <property type="entry name" value="ASTN_2_hairpin"/>
</dbReference>
<dbReference type="GO" id="GO:0001764">
    <property type="term" value="P:neuron migration"/>
    <property type="evidence" value="ECO:0007669"/>
    <property type="project" value="InterPro"/>
</dbReference>
<feature type="domain" description="Annexin-like" evidence="1">
    <location>
        <begin position="64"/>
        <end position="156"/>
    </location>
</feature>
<dbReference type="InterPro" id="IPR026995">
    <property type="entry name" value="Astrotactin"/>
</dbReference>
<accession>A0AAD1T371</accession>
<dbReference type="PANTHER" id="PTHR16592:SF2">
    <property type="entry name" value="ASTROTACTIN-2"/>
    <property type="match status" value="1"/>
</dbReference>
<evidence type="ECO:0000259" key="2">
    <source>
        <dbReference type="Pfam" id="PF18577"/>
    </source>
</evidence>
<evidence type="ECO:0000313" key="3">
    <source>
        <dbReference type="EMBL" id="CAH2315915.1"/>
    </source>
</evidence>
<feature type="domain" description="Astrotactin-2 C-terminal beta-hairpin" evidence="2">
    <location>
        <begin position="160"/>
        <end position="206"/>
    </location>
</feature>
<dbReference type="EMBL" id="OW240920">
    <property type="protein sequence ID" value="CAH2315915.1"/>
    <property type="molecule type" value="Genomic_DNA"/>
</dbReference>
<keyword evidence="4" id="KW-1185">Reference proteome</keyword>
<dbReference type="Proteomes" id="UP001295444">
    <property type="component" value="Chromosome 09"/>
</dbReference>
<organism evidence="3 4">
    <name type="scientific">Pelobates cultripes</name>
    <name type="common">Western spadefoot toad</name>
    <dbReference type="NCBI Taxonomy" id="61616"/>
    <lineage>
        <taxon>Eukaryota</taxon>
        <taxon>Metazoa</taxon>
        <taxon>Chordata</taxon>
        <taxon>Craniata</taxon>
        <taxon>Vertebrata</taxon>
        <taxon>Euteleostomi</taxon>
        <taxon>Amphibia</taxon>
        <taxon>Batrachia</taxon>
        <taxon>Anura</taxon>
        <taxon>Pelobatoidea</taxon>
        <taxon>Pelobatidae</taxon>
        <taxon>Pelobates</taxon>
    </lineage>
</organism>